<feature type="region of interest" description="Disordered" evidence="1">
    <location>
        <begin position="55"/>
        <end position="106"/>
    </location>
</feature>
<gene>
    <name evidence="2" type="ORF">DFH08DRAFT_816882</name>
</gene>
<dbReference type="AlphaFoldDB" id="A0AAD6ZJS3"/>
<feature type="region of interest" description="Disordered" evidence="1">
    <location>
        <begin position="142"/>
        <end position="206"/>
    </location>
</feature>
<comment type="caution">
    <text evidence="2">The sequence shown here is derived from an EMBL/GenBank/DDBJ whole genome shotgun (WGS) entry which is preliminary data.</text>
</comment>
<feature type="compositionally biased region" description="Basic and acidic residues" evidence="1">
    <location>
        <begin position="196"/>
        <end position="206"/>
    </location>
</feature>
<keyword evidence="3" id="KW-1185">Reference proteome</keyword>
<reference evidence="2" key="1">
    <citation type="submission" date="2023-03" db="EMBL/GenBank/DDBJ databases">
        <title>Massive genome expansion in bonnet fungi (Mycena s.s.) driven by repeated elements and novel gene families across ecological guilds.</title>
        <authorList>
            <consortium name="Lawrence Berkeley National Laboratory"/>
            <person name="Harder C.B."/>
            <person name="Miyauchi S."/>
            <person name="Viragh M."/>
            <person name="Kuo A."/>
            <person name="Thoen E."/>
            <person name="Andreopoulos B."/>
            <person name="Lu D."/>
            <person name="Skrede I."/>
            <person name="Drula E."/>
            <person name="Henrissat B."/>
            <person name="Morin E."/>
            <person name="Kohler A."/>
            <person name="Barry K."/>
            <person name="LaButti K."/>
            <person name="Morin E."/>
            <person name="Salamov A."/>
            <person name="Lipzen A."/>
            <person name="Mereny Z."/>
            <person name="Hegedus B."/>
            <person name="Baldrian P."/>
            <person name="Stursova M."/>
            <person name="Weitz H."/>
            <person name="Taylor A."/>
            <person name="Grigoriev I.V."/>
            <person name="Nagy L.G."/>
            <person name="Martin F."/>
            <person name="Kauserud H."/>
        </authorList>
    </citation>
    <scope>NUCLEOTIDE SEQUENCE</scope>
    <source>
        <strain evidence="2">CBHHK002</strain>
    </source>
</reference>
<organism evidence="2 3">
    <name type="scientific">Mycena albidolilacea</name>
    <dbReference type="NCBI Taxonomy" id="1033008"/>
    <lineage>
        <taxon>Eukaryota</taxon>
        <taxon>Fungi</taxon>
        <taxon>Dikarya</taxon>
        <taxon>Basidiomycota</taxon>
        <taxon>Agaricomycotina</taxon>
        <taxon>Agaricomycetes</taxon>
        <taxon>Agaricomycetidae</taxon>
        <taxon>Agaricales</taxon>
        <taxon>Marasmiineae</taxon>
        <taxon>Mycenaceae</taxon>
        <taxon>Mycena</taxon>
    </lineage>
</organism>
<evidence type="ECO:0000313" key="3">
    <source>
        <dbReference type="Proteomes" id="UP001218218"/>
    </source>
</evidence>
<proteinExistence type="predicted"/>
<protein>
    <submittedName>
        <fullName evidence="2">Uncharacterized protein</fullName>
    </submittedName>
</protein>
<sequence length="206" mass="22436">MAQRICGAQVKSLTHWQCFCHGWMRLGVDVMVKKRGGHTQAYTLHRMQIAAAVIPKEGSNPSVKRDGRRKRRPLGTTGRVDPFSASSRPPASLSMPRLLDSDSPWRGDFPPDVAPRKLAMGRIYSFVRGAVQTLARDIGIGCSGTPEDAEKDPSNPSNGTGTGTRQRGRPVPYPSRHRKAPSSKRTGADPAVPVRRPVDDGHGLEP</sequence>
<dbReference type="EMBL" id="JARIHO010000043">
    <property type="protein sequence ID" value="KAJ7325804.1"/>
    <property type="molecule type" value="Genomic_DNA"/>
</dbReference>
<dbReference type="Proteomes" id="UP001218218">
    <property type="component" value="Unassembled WGS sequence"/>
</dbReference>
<evidence type="ECO:0000256" key="1">
    <source>
        <dbReference type="SAM" id="MobiDB-lite"/>
    </source>
</evidence>
<evidence type="ECO:0000313" key="2">
    <source>
        <dbReference type="EMBL" id="KAJ7325804.1"/>
    </source>
</evidence>
<name>A0AAD6ZJS3_9AGAR</name>
<accession>A0AAD6ZJS3</accession>